<dbReference type="PANTHER" id="PTHR12366">
    <property type="entry name" value="ASPARTYL/ASPARAGINYL BETA-HYDROXYLASE"/>
    <property type="match status" value="1"/>
</dbReference>
<feature type="compositionally biased region" description="Low complexity" evidence="3">
    <location>
        <begin position="17"/>
        <end position="33"/>
    </location>
</feature>
<dbReference type="GO" id="GO:0005783">
    <property type="term" value="C:endoplasmic reticulum"/>
    <property type="evidence" value="ECO:0007669"/>
    <property type="project" value="TreeGrafter"/>
</dbReference>
<dbReference type="Gene3D" id="1.25.40.10">
    <property type="entry name" value="Tetratricopeptide repeat domain"/>
    <property type="match status" value="1"/>
</dbReference>
<keyword evidence="4" id="KW-0812">Transmembrane</keyword>
<keyword evidence="2" id="KW-0802">TPR repeat</keyword>
<feature type="domain" description="Aspartyl/asparaginy/proline hydroxylase" evidence="5">
    <location>
        <begin position="365"/>
        <end position="518"/>
    </location>
</feature>
<evidence type="ECO:0000313" key="7">
    <source>
        <dbReference type="Proteomes" id="UP000275408"/>
    </source>
</evidence>
<dbReference type="PROSITE" id="PS50005">
    <property type="entry name" value="TPR"/>
    <property type="match status" value="1"/>
</dbReference>
<comment type="similarity">
    <text evidence="1">Belongs to the aspartyl/asparaginyl beta-hydroxylase family.</text>
</comment>
<keyword evidence="4" id="KW-1133">Transmembrane helix</keyword>
<dbReference type="InterPro" id="IPR019734">
    <property type="entry name" value="TPR_rpt"/>
</dbReference>
<dbReference type="Pfam" id="PF05118">
    <property type="entry name" value="Asp_Arg_Hydrox"/>
    <property type="match status" value="1"/>
</dbReference>
<evidence type="ECO:0000259" key="5">
    <source>
        <dbReference type="Pfam" id="PF05118"/>
    </source>
</evidence>
<evidence type="ECO:0000256" key="1">
    <source>
        <dbReference type="ARBA" id="ARBA00007730"/>
    </source>
</evidence>
<dbReference type="SMART" id="SM00028">
    <property type="entry name" value="TPR"/>
    <property type="match status" value="3"/>
</dbReference>
<comment type="caution">
    <text evidence="6">The sequence shown here is derived from an EMBL/GenBank/DDBJ whole genome shotgun (WGS) entry which is preliminary data.</text>
</comment>
<feature type="region of interest" description="Disordered" evidence="3">
    <location>
        <begin position="1"/>
        <end position="33"/>
    </location>
</feature>
<dbReference type="OrthoDB" id="438431at2759"/>
<dbReference type="InterPro" id="IPR011990">
    <property type="entry name" value="TPR-like_helical_dom_sf"/>
</dbReference>
<dbReference type="InterPro" id="IPR027443">
    <property type="entry name" value="IPNS-like_sf"/>
</dbReference>
<evidence type="ECO:0000313" key="6">
    <source>
        <dbReference type="EMBL" id="RMX47689.1"/>
    </source>
</evidence>
<dbReference type="Pfam" id="PF13432">
    <property type="entry name" value="TPR_16"/>
    <property type="match status" value="2"/>
</dbReference>
<name>A0A3M6U2A1_POCDA</name>
<keyword evidence="7" id="KW-1185">Reference proteome</keyword>
<dbReference type="Proteomes" id="UP000275408">
    <property type="component" value="Unassembled WGS sequence"/>
</dbReference>
<protein>
    <recommendedName>
        <fullName evidence="5">Aspartyl/asparaginy/proline hydroxylase domain-containing protein</fullName>
    </recommendedName>
</protein>
<dbReference type="EMBL" id="RCHS01002387">
    <property type="protein sequence ID" value="RMX47689.1"/>
    <property type="molecule type" value="Genomic_DNA"/>
</dbReference>
<reference evidence="6 7" key="1">
    <citation type="journal article" date="2018" name="Sci. Rep.">
        <title>Comparative analysis of the Pocillopora damicornis genome highlights role of immune system in coral evolution.</title>
        <authorList>
            <person name="Cunning R."/>
            <person name="Bay R.A."/>
            <person name="Gillette P."/>
            <person name="Baker A.C."/>
            <person name="Traylor-Knowles N."/>
        </authorList>
    </citation>
    <scope>NUCLEOTIDE SEQUENCE [LARGE SCALE GENOMIC DNA]</scope>
    <source>
        <strain evidence="6">RSMAS</strain>
        <tissue evidence="6">Whole animal</tissue>
    </source>
</reference>
<dbReference type="Gene3D" id="2.60.120.330">
    <property type="entry name" value="B-lactam Antibiotic, Isopenicillin N Synthase, Chain"/>
    <property type="match status" value="1"/>
</dbReference>
<evidence type="ECO:0000256" key="3">
    <source>
        <dbReference type="SAM" id="MobiDB-lite"/>
    </source>
</evidence>
<evidence type="ECO:0000256" key="4">
    <source>
        <dbReference type="SAM" id="Phobius"/>
    </source>
</evidence>
<accession>A0A3M6U2A1</accession>
<dbReference type="PANTHER" id="PTHR12366:SF29">
    <property type="entry name" value="ASPARTYL BETA-HYDROXYLASE, ISOFORM L"/>
    <property type="match status" value="1"/>
</dbReference>
<evidence type="ECO:0000256" key="2">
    <source>
        <dbReference type="PROSITE-ProRule" id="PRU00339"/>
    </source>
</evidence>
<dbReference type="STRING" id="46731.A0A3M6U2A1"/>
<feature type="transmembrane region" description="Helical" evidence="4">
    <location>
        <begin position="39"/>
        <end position="62"/>
    </location>
</feature>
<feature type="region of interest" description="Disordered" evidence="3">
    <location>
        <begin position="69"/>
        <end position="103"/>
    </location>
</feature>
<gene>
    <name evidence="6" type="ORF">pdam_00013595</name>
</gene>
<proteinExistence type="inferred from homology"/>
<dbReference type="OMA" id="YELGHKK"/>
<dbReference type="AlphaFoldDB" id="A0A3M6U2A1"/>
<dbReference type="InterPro" id="IPR039038">
    <property type="entry name" value="ASPH"/>
</dbReference>
<feature type="repeat" description="TPR" evidence="2">
    <location>
        <begin position="225"/>
        <end position="258"/>
    </location>
</feature>
<dbReference type="SUPFAM" id="SSF48452">
    <property type="entry name" value="TPR-like"/>
    <property type="match status" value="1"/>
</dbReference>
<keyword evidence="4" id="KW-0472">Membrane</keyword>
<dbReference type="InterPro" id="IPR007803">
    <property type="entry name" value="Asp/Arg/Pro-Hydrxlase"/>
</dbReference>
<organism evidence="6 7">
    <name type="scientific">Pocillopora damicornis</name>
    <name type="common">Cauliflower coral</name>
    <name type="synonym">Millepora damicornis</name>
    <dbReference type="NCBI Taxonomy" id="46731"/>
    <lineage>
        <taxon>Eukaryota</taxon>
        <taxon>Metazoa</taxon>
        <taxon>Cnidaria</taxon>
        <taxon>Anthozoa</taxon>
        <taxon>Hexacorallia</taxon>
        <taxon>Scleractinia</taxon>
        <taxon>Astrocoeniina</taxon>
        <taxon>Pocilloporidae</taxon>
        <taxon>Pocillopora</taxon>
    </lineage>
</organism>
<dbReference type="GO" id="GO:0062101">
    <property type="term" value="F:peptidyl-aspartic acid 3-dioxygenase activity"/>
    <property type="evidence" value="ECO:0007669"/>
    <property type="project" value="InterPro"/>
</dbReference>
<dbReference type="SUPFAM" id="SSF51197">
    <property type="entry name" value="Clavaminate synthase-like"/>
    <property type="match status" value="1"/>
</dbReference>
<sequence length="531" mass="59877">MAPPRKRVTGDRKKNVNDSTTNKSTKTSSKSSESSNSSVIKWIAFASIILILVSLVAIYLFGKNQEDSNLNQNSRQTFKTETGSPEKTKKKTKKTKPSDSNEAITNSYDKSIVKELDKAQSILDKSNIADALQKFEALTKKYPKSPRAMYGKAQSLDKLSELRQSNDILQQSIEAYGKTADMLNCPMELKHRAVRRQADRLSFLGRSSQAANALRSLLNEFPGDIKVMNELGVQYLMTGKNRDAENIYKQVINMDPRNGFAQSHLGFILKTDHLRYIEAIPLLRNGISSGEAGADDGRFYFHLGDAFTRIGRPDEAYKVYEEAAGKGIFMSALQRSLYNADTPLTAQPWWTPEETGYERAIRKLEANWEVIKDEGISLLDQKSGGFIPEEENLREQGDWKQFTLYQRGRKNAAACQKTPQTCAIIDTIKDATSCKRGQIKYSVMLPGTHVWPHTGPTNCRLRLHLGLVIPKNVAIRVGRETRTWEEGKALIIDDSFDHEVWHNGSTFRLILIVDFWHPDLTPQQRASLSPI</sequence>